<evidence type="ECO:0000313" key="8">
    <source>
        <dbReference type="EMBL" id="ORX74406.1"/>
    </source>
</evidence>
<dbReference type="GO" id="GO:0016787">
    <property type="term" value="F:hydrolase activity"/>
    <property type="evidence" value="ECO:0007669"/>
    <property type="project" value="UniProtKB-KW"/>
</dbReference>
<feature type="domain" description="Helicase C-terminal" evidence="7">
    <location>
        <begin position="415"/>
        <end position="669"/>
    </location>
</feature>
<dbReference type="Proteomes" id="UP000193922">
    <property type="component" value="Unassembled WGS sequence"/>
</dbReference>
<dbReference type="EMBL" id="MCFD01000001">
    <property type="protein sequence ID" value="ORX74406.1"/>
    <property type="molecule type" value="Genomic_DNA"/>
</dbReference>
<feature type="region of interest" description="Disordered" evidence="5">
    <location>
        <begin position="477"/>
        <end position="555"/>
    </location>
</feature>
<dbReference type="PROSITE" id="PS51192">
    <property type="entry name" value="HELICASE_ATP_BIND_1"/>
    <property type="match status" value="1"/>
</dbReference>
<dbReference type="Pfam" id="PF00270">
    <property type="entry name" value="DEAD"/>
    <property type="match status" value="1"/>
</dbReference>
<feature type="compositionally biased region" description="Polar residues" evidence="5">
    <location>
        <begin position="64"/>
        <end position="73"/>
    </location>
</feature>
<dbReference type="CDD" id="cd18787">
    <property type="entry name" value="SF2_C_DEAD"/>
    <property type="match status" value="1"/>
</dbReference>
<evidence type="ECO:0000256" key="1">
    <source>
        <dbReference type="ARBA" id="ARBA00022741"/>
    </source>
</evidence>
<feature type="region of interest" description="Disordered" evidence="5">
    <location>
        <begin position="48"/>
        <end position="73"/>
    </location>
</feature>
<dbReference type="InterPro" id="IPR011545">
    <property type="entry name" value="DEAD/DEAH_box_helicase_dom"/>
</dbReference>
<evidence type="ECO:0000256" key="2">
    <source>
        <dbReference type="ARBA" id="ARBA00022801"/>
    </source>
</evidence>
<dbReference type="SUPFAM" id="SSF52540">
    <property type="entry name" value="P-loop containing nucleoside triphosphate hydrolases"/>
    <property type="match status" value="1"/>
</dbReference>
<dbReference type="GeneID" id="63800264"/>
<dbReference type="Pfam" id="PF00271">
    <property type="entry name" value="Helicase_C"/>
    <property type="match status" value="1"/>
</dbReference>
<evidence type="ECO:0000256" key="3">
    <source>
        <dbReference type="ARBA" id="ARBA00022806"/>
    </source>
</evidence>
<dbReference type="InterPro" id="IPR027417">
    <property type="entry name" value="P-loop_NTPase"/>
</dbReference>
<dbReference type="PANTHER" id="PTHR47960">
    <property type="entry name" value="DEAD-BOX ATP-DEPENDENT RNA HELICASE 50"/>
    <property type="match status" value="1"/>
</dbReference>
<keyword evidence="1" id="KW-0547">Nucleotide-binding</keyword>
<accession>A0A1Y1WMH2</accession>
<gene>
    <name evidence="8" type="ORF">DL89DRAFT_15601</name>
</gene>
<reference evidence="8 9" key="1">
    <citation type="submission" date="2016-07" db="EMBL/GenBank/DDBJ databases">
        <title>Pervasive Adenine N6-methylation of Active Genes in Fungi.</title>
        <authorList>
            <consortium name="DOE Joint Genome Institute"/>
            <person name="Mondo S.J."/>
            <person name="Dannebaum R.O."/>
            <person name="Kuo R.C."/>
            <person name="Labutti K."/>
            <person name="Haridas S."/>
            <person name="Kuo A."/>
            <person name="Salamov A."/>
            <person name="Ahrendt S.R."/>
            <person name="Lipzen A."/>
            <person name="Sullivan W."/>
            <person name="Andreopoulos W.B."/>
            <person name="Clum A."/>
            <person name="Lindquist E."/>
            <person name="Daum C."/>
            <person name="Ramamoorthy G.K."/>
            <person name="Gryganskyi A."/>
            <person name="Culley D."/>
            <person name="Magnuson J.K."/>
            <person name="James T.Y."/>
            <person name="O'Malley M.A."/>
            <person name="Stajich J.E."/>
            <person name="Spatafora J.W."/>
            <person name="Visel A."/>
            <person name="Grigoriev I.V."/>
        </authorList>
    </citation>
    <scope>NUCLEOTIDE SEQUENCE [LARGE SCALE GENOMIC DNA]</scope>
    <source>
        <strain evidence="8 9">ATCC 12442</strain>
    </source>
</reference>
<dbReference type="AlphaFoldDB" id="A0A1Y1WMH2"/>
<evidence type="ECO:0000256" key="4">
    <source>
        <dbReference type="ARBA" id="ARBA00022840"/>
    </source>
</evidence>
<dbReference type="RefSeq" id="XP_040747617.1">
    <property type="nucleotide sequence ID" value="XM_040883616.1"/>
</dbReference>
<dbReference type="SMART" id="SM00490">
    <property type="entry name" value="HELICc"/>
    <property type="match status" value="1"/>
</dbReference>
<dbReference type="GO" id="GO:0003676">
    <property type="term" value="F:nucleic acid binding"/>
    <property type="evidence" value="ECO:0007669"/>
    <property type="project" value="InterPro"/>
</dbReference>
<evidence type="ECO:0000256" key="5">
    <source>
        <dbReference type="SAM" id="MobiDB-lite"/>
    </source>
</evidence>
<evidence type="ECO:0000259" key="7">
    <source>
        <dbReference type="PROSITE" id="PS51194"/>
    </source>
</evidence>
<feature type="compositionally biased region" description="Basic and acidic residues" evidence="5">
    <location>
        <begin position="479"/>
        <end position="515"/>
    </location>
</feature>
<feature type="compositionally biased region" description="Basic and acidic residues" evidence="5">
    <location>
        <begin position="524"/>
        <end position="537"/>
    </location>
</feature>
<name>A0A1Y1WMH2_9FUNG</name>
<proteinExistence type="predicted"/>
<dbReference type="STRING" id="61395.A0A1Y1WMH2"/>
<dbReference type="InterPro" id="IPR014001">
    <property type="entry name" value="Helicase_ATP-bd"/>
</dbReference>
<sequence>MLRLLARSVAPRPPAHWFSTTAAVLDAPRTAQSTLAEQRKRREKFAYLKQGTQRRRLDGKTHSGRSSGGQTQQFMARMRRARDQKNKHDQAREFAAKHSETAEQRAMADARILRQRAKQLKSRGAPGLGFTPARFKLMHIENESGSGLNAISGGKRTLTIKELEESVRNATFATLGLRSDVTEAALSMLQQQTAKEIRPTDIQALGIPEILGRTHIKGKHSHAPSVFLAAETGSGKTLAYALPLISQLKQAEEAAQRRLARPRALVVVPSRELVVQVVGTFKRLAHTAKVRALGIHLGITRRRIRDLAAQGPIDVLVTTPGAALRYMQRDPLLSPADVRHLVVDEADSLMDPRSFGEQMTRVLQLVHSANQTQKTQEQAVFVSATLPKLIREQIIRRYPEVVHVTTPSLHRAPQKLSQSFIDVSREFQGHRLNALWYVLRTAAADKHLIVFCNNKKHANLVHRQMYARGIPALLLVGSRPDKSPEKDKARAPKTDADADDVRAPRKPASDADAWDRATWYTEQPAKEPKEEPTKEPKAEDEEAEPISGADLNDLHAPVPHYDRTEVLNAFYSSDPVPAHLLPRVAKGEVVADDRKILVCTDLASRGLDTTCVTHVVLFDFPTTAIDYLHRSGRTARAGSKGKVTALVGKKDRRLADQIRLAIRQGGVIN</sequence>
<protein>
    <submittedName>
        <fullName evidence="8">p-loop containing nucleoside triphosphate hydrolase protein</fullName>
    </submittedName>
</protein>
<dbReference type="Gene3D" id="3.40.50.300">
    <property type="entry name" value="P-loop containing nucleotide triphosphate hydrolases"/>
    <property type="match status" value="3"/>
</dbReference>
<keyword evidence="4" id="KW-0067">ATP-binding</keyword>
<keyword evidence="9" id="KW-1185">Reference proteome</keyword>
<dbReference type="OrthoDB" id="10256233at2759"/>
<evidence type="ECO:0000259" key="6">
    <source>
        <dbReference type="PROSITE" id="PS51192"/>
    </source>
</evidence>
<dbReference type="GO" id="GO:0005524">
    <property type="term" value="F:ATP binding"/>
    <property type="evidence" value="ECO:0007669"/>
    <property type="project" value="UniProtKB-KW"/>
</dbReference>
<dbReference type="SMART" id="SM00487">
    <property type="entry name" value="DEXDc"/>
    <property type="match status" value="1"/>
</dbReference>
<organism evidence="8 9">
    <name type="scientific">Linderina pennispora</name>
    <dbReference type="NCBI Taxonomy" id="61395"/>
    <lineage>
        <taxon>Eukaryota</taxon>
        <taxon>Fungi</taxon>
        <taxon>Fungi incertae sedis</taxon>
        <taxon>Zoopagomycota</taxon>
        <taxon>Kickxellomycotina</taxon>
        <taxon>Kickxellomycetes</taxon>
        <taxon>Kickxellales</taxon>
        <taxon>Kickxellaceae</taxon>
        <taxon>Linderina</taxon>
    </lineage>
</organism>
<keyword evidence="3" id="KW-0347">Helicase</keyword>
<evidence type="ECO:0000313" key="9">
    <source>
        <dbReference type="Proteomes" id="UP000193922"/>
    </source>
</evidence>
<comment type="caution">
    <text evidence="8">The sequence shown here is derived from an EMBL/GenBank/DDBJ whole genome shotgun (WGS) entry which is preliminary data.</text>
</comment>
<feature type="domain" description="Helicase ATP-binding" evidence="6">
    <location>
        <begin position="217"/>
        <end position="404"/>
    </location>
</feature>
<dbReference type="PROSITE" id="PS51194">
    <property type="entry name" value="HELICASE_CTER"/>
    <property type="match status" value="1"/>
</dbReference>
<keyword evidence="2 8" id="KW-0378">Hydrolase</keyword>
<dbReference type="GO" id="GO:0004386">
    <property type="term" value="F:helicase activity"/>
    <property type="evidence" value="ECO:0007669"/>
    <property type="project" value="UniProtKB-KW"/>
</dbReference>
<dbReference type="InterPro" id="IPR001650">
    <property type="entry name" value="Helicase_C-like"/>
</dbReference>